<dbReference type="Proteomes" id="UP000010931">
    <property type="component" value="Unassembled WGS sequence"/>
</dbReference>
<name>L7EWP0_STRT8</name>
<proteinExistence type="predicted"/>
<dbReference type="AlphaFoldDB" id="L7EWP0"/>
<feature type="non-terminal residue" evidence="1">
    <location>
        <position position="33"/>
    </location>
</feature>
<keyword evidence="2" id="KW-1185">Reference proteome</keyword>
<reference evidence="1 2" key="1">
    <citation type="journal article" date="2011" name="Plasmid">
        <title>Streptomyces turgidiscabies Car8 contains a modular pathogenicity island that shares virulence genes with other actinobacterial plant pathogens.</title>
        <authorList>
            <person name="Huguet-Tapia J.C."/>
            <person name="Badger J.H."/>
            <person name="Loria R."/>
            <person name="Pettis G.S."/>
        </authorList>
    </citation>
    <scope>NUCLEOTIDE SEQUENCE [LARGE SCALE GENOMIC DNA]</scope>
    <source>
        <strain evidence="1 2">Car8</strain>
    </source>
</reference>
<protein>
    <submittedName>
        <fullName evidence="1">Uncharacterized protein</fullName>
    </submittedName>
</protein>
<evidence type="ECO:0000313" key="1">
    <source>
        <dbReference type="EMBL" id="ELP62810.1"/>
    </source>
</evidence>
<gene>
    <name evidence="1" type="ORF">STRTUCAR8_00485</name>
</gene>
<dbReference type="EMBL" id="AEJB01000575">
    <property type="protein sequence ID" value="ELP62810.1"/>
    <property type="molecule type" value="Genomic_DNA"/>
</dbReference>
<comment type="caution">
    <text evidence="1">The sequence shown here is derived from an EMBL/GenBank/DDBJ whole genome shotgun (WGS) entry which is preliminary data.</text>
</comment>
<organism evidence="1 2">
    <name type="scientific">Streptomyces turgidiscabies (strain Car8)</name>
    <dbReference type="NCBI Taxonomy" id="698760"/>
    <lineage>
        <taxon>Bacteria</taxon>
        <taxon>Bacillati</taxon>
        <taxon>Actinomycetota</taxon>
        <taxon>Actinomycetes</taxon>
        <taxon>Kitasatosporales</taxon>
        <taxon>Streptomycetaceae</taxon>
        <taxon>Streptomyces</taxon>
    </lineage>
</organism>
<evidence type="ECO:0000313" key="2">
    <source>
        <dbReference type="Proteomes" id="UP000010931"/>
    </source>
</evidence>
<sequence length="33" mass="3631">MHGASCWLPKAGPVGAHGRTCSRNREWRCVYGS</sequence>
<accession>L7EWP0</accession>